<dbReference type="InterPro" id="IPR003370">
    <property type="entry name" value="Chromate_transpt"/>
</dbReference>
<gene>
    <name evidence="8" type="ORF">HYG85_04245</name>
</gene>
<evidence type="ECO:0000256" key="6">
    <source>
        <dbReference type="ARBA" id="ARBA00023136"/>
    </source>
</evidence>
<comment type="similarity">
    <text evidence="2">Belongs to the chromate ion transporter (CHR) (TC 2.A.51) family.</text>
</comment>
<dbReference type="OrthoDB" id="9788907at2"/>
<dbReference type="GO" id="GO:0015109">
    <property type="term" value="F:chromate transmembrane transporter activity"/>
    <property type="evidence" value="ECO:0007669"/>
    <property type="project" value="InterPro"/>
</dbReference>
<dbReference type="GO" id="GO:0005886">
    <property type="term" value="C:plasma membrane"/>
    <property type="evidence" value="ECO:0007669"/>
    <property type="project" value="UniProtKB-SubCell"/>
</dbReference>
<feature type="transmembrane region" description="Helical" evidence="7">
    <location>
        <begin position="143"/>
        <end position="176"/>
    </location>
</feature>
<name>A0A8J8SB19_9FIRM</name>
<keyword evidence="5 7" id="KW-1133">Transmembrane helix</keyword>
<evidence type="ECO:0000313" key="8">
    <source>
        <dbReference type="EMBL" id="QUH28164.1"/>
    </source>
</evidence>
<dbReference type="Proteomes" id="UP000677305">
    <property type="component" value="Chromosome"/>
</dbReference>
<dbReference type="KEGG" id="vgu:HYG85_04245"/>
<sequence>MNNFKEIIKYYLVFFKIGLFTIGGGYAMLPIVEKELVEKYKWSTEEEVLDSYALAQSIPGVIAVNTSALLGIKGKGVWGAVAASLGVISPSIIIIVIISIFFNRFREITAVANAFKGIRIAVLALLILSVYKMVRKSVKDIWGVVLLTASFVCVLIFNISPIYVIVGAAIISIFIYYRKEKDNDPS</sequence>
<reference evidence="8 9" key="1">
    <citation type="submission" date="2020-07" db="EMBL/GenBank/DDBJ databases">
        <title>Vallitalea guaymasensis genome.</title>
        <authorList>
            <person name="Postec A."/>
        </authorList>
    </citation>
    <scope>NUCLEOTIDE SEQUENCE [LARGE SCALE GENOMIC DNA]</scope>
    <source>
        <strain evidence="8 9">Ra1766G1</strain>
    </source>
</reference>
<proteinExistence type="inferred from homology"/>
<keyword evidence="6 7" id="KW-0472">Membrane</keyword>
<evidence type="ECO:0000256" key="4">
    <source>
        <dbReference type="ARBA" id="ARBA00022692"/>
    </source>
</evidence>
<accession>A0A8J8SB19</accession>
<evidence type="ECO:0000256" key="1">
    <source>
        <dbReference type="ARBA" id="ARBA00004651"/>
    </source>
</evidence>
<keyword evidence="4 7" id="KW-0812">Transmembrane</keyword>
<dbReference type="PANTHER" id="PTHR43663">
    <property type="entry name" value="CHROMATE TRANSPORT PROTEIN-RELATED"/>
    <property type="match status" value="1"/>
</dbReference>
<evidence type="ECO:0000313" key="9">
    <source>
        <dbReference type="Proteomes" id="UP000677305"/>
    </source>
</evidence>
<evidence type="ECO:0000256" key="2">
    <source>
        <dbReference type="ARBA" id="ARBA00005262"/>
    </source>
</evidence>
<feature type="transmembrane region" description="Helical" evidence="7">
    <location>
        <begin position="12"/>
        <end position="32"/>
    </location>
</feature>
<evidence type="ECO:0000256" key="5">
    <source>
        <dbReference type="ARBA" id="ARBA00022989"/>
    </source>
</evidence>
<protein>
    <submittedName>
        <fullName evidence="8">Chromate transporter</fullName>
    </submittedName>
</protein>
<evidence type="ECO:0000256" key="3">
    <source>
        <dbReference type="ARBA" id="ARBA00022475"/>
    </source>
</evidence>
<comment type="subcellular location">
    <subcellularLocation>
        <location evidence="1">Cell membrane</location>
        <topology evidence="1">Multi-pass membrane protein</topology>
    </subcellularLocation>
</comment>
<dbReference type="AlphaFoldDB" id="A0A8J8SB19"/>
<keyword evidence="3" id="KW-1003">Cell membrane</keyword>
<dbReference type="EMBL" id="CP058561">
    <property type="protein sequence ID" value="QUH28164.1"/>
    <property type="molecule type" value="Genomic_DNA"/>
</dbReference>
<dbReference type="InterPro" id="IPR052518">
    <property type="entry name" value="CHR_Transporter"/>
</dbReference>
<feature type="transmembrane region" description="Helical" evidence="7">
    <location>
        <begin position="77"/>
        <end position="102"/>
    </location>
</feature>
<dbReference type="Pfam" id="PF02417">
    <property type="entry name" value="Chromate_transp"/>
    <property type="match status" value="1"/>
</dbReference>
<feature type="transmembrane region" description="Helical" evidence="7">
    <location>
        <begin position="108"/>
        <end position="131"/>
    </location>
</feature>
<dbReference type="PANTHER" id="PTHR43663:SF2">
    <property type="entry name" value="CHROMATE TRANSPORT PROTEIN-RELATED"/>
    <property type="match status" value="1"/>
</dbReference>
<dbReference type="RefSeq" id="WP_113671845.1">
    <property type="nucleotide sequence ID" value="NZ_CAJXUH010000020.1"/>
</dbReference>
<organism evidence="8 9">
    <name type="scientific">Vallitalea guaymasensis</name>
    <dbReference type="NCBI Taxonomy" id="1185412"/>
    <lineage>
        <taxon>Bacteria</taxon>
        <taxon>Bacillati</taxon>
        <taxon>Bacillota</taxon>
        <taxon>Clostridia</taxon>
        <taxon>Lachnospirales</taxon>
        <taxon>Vallitaleaceae</taxon>
        <taxon>Vallitalea</taxon>
    </lineage>
</organism>
<keyword evidence="9" id="KW-1185">Reference proteome</keyword>
<evidence type="ECO:0000256" key="7">
    <source>
        <dbReference type="SAM" id="Phobius"/>
    </source>
</evidence>